<name>A0AAN7AY92_9PEZI</name>
<proteinExistence type="predicted"/>
<keyword evidence="2" id="KW-0472">Membrane</keyword>
<evidence type="ECO:0000313" key="4">
    <source>
        <dbReference type="Proteomes" id="UP001303160"/>
    </source>
</evidence>
<organism evidence="3 4">
    <name type="scientific">Triangularia verruculosa</name>
    <dbReference type="NCBI Taxonomy" id="2587418"/>
    <lineage>
        <taxon>Eukaryota</taxon>
        <taxon>Fungi</taxon>
        <taxon>Dikarya</taxon>
        <taxon>Ascomycota</taxon>
        <taxon>Pezizomycotina</taxon>
        <taxon>Sordariomycetes</taxon>
        <taxon>Sordariomycetidae</taxon>
        <taxon>Sordariales</taxon>
        <taxon>Podosporaceae</taxon>
        <taxon>Triangularia</taxon>
    </lineage>
</organism>
<evidence type="ECO:0000256" key="1">
    <source>
        <dbReference type="SAM" id="MobiDB-lite"/>
    </source>
</evidence>
<feature type="compositionally biased region" description="Polar residues" evidence="1">
    <location>
        <begin position="149"/>
        <end position="162"/>
    </location>
</feature>
<reference evidence="3" key="1">
    <citation type="journal article" date="2023" name="Mol. Phylogenet. Evol.">
        <title>Genome-scale phylogeny and comparative genomics of the fungal order Sordariales.</title>
        <authorList>
            <person name="Hensen N."/>
            <person name="Bonometti L."/>
            <person name="Westerberg I."/>
            <person name="Brannstrom I.O."/>
            <person name="Guillou S."/>
            <person name="Cros-Aarteil S."/>
            <person name="Calhoun S."/>
            <person name="Haridas S."/>
            <person name="Kuo A."/>
            <person name="Mondo S."/>
            <person name="Pangilinan J."/>
            <person name="Riley R."/>
            <person name="LaButti K."/>
            <person name="Andreopoulos B."/>
            <person name="Lipzen A."/>
            <person name="Chen C."/>
            <person name="Yan M."/>
            <person name="Daum C."/>
            <person name="Ng V."/>
            <person name="Clum A."/>
            <person name="Steindorff A."/>
            <person name="Ohm R.A."/>
            <person name="Martin F."/>
            <person name="Silar P."/>
            <person name="Natvig D.O."/>
            <person name="Lalanne C."/>
            <person name="Gautier V."/>
            <person name="Ament-Velasquez S.L."/>
            <person name="Kruys A."/>
            <person name="Hutchinson M.I."/>
            <person name="Powell A.J."/>
            <person name="Barry K."/>
            <person name="Miller A.N."/>
            <person name="Grigoriev I.V."/>
            <person name="Debuchy R."/>
            <person name="Gladieux P."/>
            <person name="Hiltunen Thoren M."/>
            <person name="Johannesson H."/>
        </authorList>
    </citation>
    <scope>NUCLEOTIDE SEQUENCE</scope>
    <source>
        <strain evidence="3">CBS 315.58</strain>
    </source>
</reference>
<feature type="compositionally biased region" description="Polar residues" evidence="1">
    <location>
        <begin position="132"/>
        <end position="141"/>
    </location>
</feature>
<feature type="compositionally biased region" description="Low complexity" evidence="1">
    <location>
        <begin position="164"/>
        <end position="179"/>
    </location>
</feature>
<evidence type="ECO:0000313" key="3">
    <source>
        <dbReference type="EMBL" id="KAK4203379.1"/>
    </source>
</evidence>
<keyword evidence="4" id="KW-1185">Reference proteome</keyword>
<dbReference type="EMBL" id="MU863889">
    <property type="protein sequence ID" value="KAK4203379.1"/>
    <property type="molecule type" value="Genomic_DNA"/>
</dbReference>
<gene>
    <name evidence="3" type="ORF">QBC40DRAFT_251073</name>
</gene>
<evidence type="ECO:0000256" key="2">
    <source>
        <dbReference type="SAM" id="Phobius"/>
    </source>
</evidence>
<keyword evidence="2" id="KW-1133">Transmembrane helix</keyword>
<accession>A0AAN7AY92</accession>
<protein>
    <submittedName>
        <fullName evidence="3">Uncharacterized protein</fullName>
    </submittedName>
</protein>
<dbReference type="AlphaFoldDB" id="A0AAN7AY92"/>
<feature type="region of interest" description="Disordered" evidence="1">
    <location>
        <begin position="132"/>
        <end position="203"/>
    </location>
</feature>
<comment type="caution">
    <text evidence="3">The sequence shown here is derived from an EMBL/GenBank/DDBJ whole genome shotgun (WGS) entry which is preliminary data.</text>
</comment>
<keyword evidence="2" id="KW-0812">Transmembrane</keyword>
<dbReference type="Proteomes" id="UP001303160">
    <property type="component" value="Unassembled WGS sequence"/>
</dbReference>
<feature type="transmembrane region" description="Helical" evidence="2">
    <location>
        <begin position="6"/>
        <end position="29"/>
    </location>
</feature>
<sequence length="203" mass="22190">MAEEFSTTAIILVASLCGVVILFALGFALCHDHAWGLRRCLQMRGKRQQRPRAWTRNSKILELSNHSRLSTLHVPFPAQATFNRHHGLRWYGDKRITGVGASSQGAADIENQLPALRPPYFPRRISGSVLQNGQLSTNSSAYAPARPPTLSTRSDSKPSIRTASHVSSLSLIESSSKESFMSEKNTDSNIAAGTSNSRNGRSS</sequence>
<feature type="compositionally biased region" description="Polar residues" evidence="1">
    <location>
        <begin position="187"/>
        <end position="203"/>
    </location>
</feature>
<reference evidence="3" key="2">
    <citation type="submission" date="2023-05" db="EMBL/GenBank/DDBJ databases">
        <authorList>
            <consortium name="Lawrence Berkeley National Laboratory"/>
            <person name="Steindorff A."/>
            <person name="Hensen N."/>
            <person name="Bonometti L."/>
            <person name="Westerberg I."/>
            <person name="Brannstrom I.O."/>
            <person name="Guillou S."/>
            <person name="Cros-Aarteil S."/>
            <person name="Calhoun S."/>
            <person name="Haridas S."/>
            <person name="Kuo A."/>
            <person name="Mondo S."/>
            <person name="Pangilinan J."/>
            <person name="Riley R."/>
            <person name="Labutti K."/>
            <person name="Andreopoulos B."/>
            <person name="Lipzen A."/>
            <person name="Chen C."/>
            <person name="Yanf M."/>
            <person name="Daum C."/>
            <person name="Ng V."/>
            <person name="Clum A."/>
            <person name="Ohm R."/>
            <person name="Martin F."/>
            <person name="Silar P."/>
            <person name="Natvig D."/>
            <person name="Lalanne C."/>
            <person name="Gautier V."/>
            <person name="Ament-Velasquez S.L."/>
            <person name="Kruys A."/>
            <person name="Hutchinson M.I."/>
            <person name="Powell A.J."/>
            <person name="Barry K."/>
            <person name="Miller A.N."/>
            <person name="Grigoriev I.V."/>
            <person name="Debuchy R."/>
            <person name="Gladieux P."/>
            <person name="Thoren M.H."/>
            <person name="Johannesson H."/>
        </authorList>
    </citation>
    <scope>NUCLEOTIDE SEQUENCE</scope>
    <source>
        <strain evidence="3">CBS 315.58</strain>
    </source>
</reference>